<evidence type="ECO:0000313" key="3">
    <source>
        <dbReference type="Proteomes" id="UP001501005"/>
    </source>
</evidence>
<comment type="caution">
    <text evidence="2">The sequence shown here is derived from an EMBL/GenBank/DDBJ whole genome shotgun (WGS) entry which is preliminary data.</text>
</comment>
<dbReference type="Proteomes" id="UP001501005">
    <property type="component" value="Unassembled WGS sequence"/>
</dbReference>
<dbReference type="EMBL" id="BAAAHG010000037">
    <property type="protein sequence ID" value="GAA0921508.1"/>
    <property type="molecule type" value="Genomic_DNA"/>
</dbReference>
<feature type="compositionally biased region" description="Basic and acidic residues" evidence="1">
    <location>
        <begin position="199"/>
        <end position="211"/>
    </location>
</feature>
<protein>
    <submittedName>
        <fullName evidence="2">Uncharacterized protein</fullName>
    </submittedName>
</protein>
<reference evidence="3" key="1">
    <citation type="journal article" date="2019" name="Int. J. Syst. Evol. Microbiol.">
        <title>The Global Catalogue of Microorganisms (GCM) 10K type strain sequencing project: providing services to taxonomists for standard genome sequencing and annotation.</title>
        <authorList>
            <consortium name="The Broad Institute Genomics Platform"/>
            <consortium name="The Broad Institute Genome Sequencing Center for Infectious Disease"/>
            <person name="Wu L."/>
            <person name="Ma J."/>
        </authorList>
    </citation>
    <scope>NUCLEOTIDE SEQUENCE [LARGE SCALE GENOMIC DNA]</scope>
    <source>
        <strain evidence="3">JCM 10673</strain>
    </source>
</reference>
<evidence type="ECO:0000256" key="1">
    <source>
        <dbReference type="SAM" id="MobiDB-lite"/>
    </source>
</evidence>
<evidence type="ECO:0000313" key="2">
    <source>
        <dbReference type="EMBL" id="GAA0921508.1"/>
    </source>
</evidence>
<name>A0ABP3ZHY7_9ACTN</name>
<accession>A0ABP3ZHY7</accession>
<feature type="region of interest" description="Disordered" evidence="1">
    <location>
        <begin position="184"/>
        <end position="238"/>
    </location>
</feature>
<organism evidence="2 3">
    <name type="scientific">Streptomyces thermoalcalitolerans</name>
    <dbReference type="NCBI Taxonomy" id="65605"/>
    <lineage>
        <taxon>Bacteria</taxon>
        <taxon>Bacillati</taxon>
        <taxon>Actinomycetota</taxon>
        <taxon>Actinomycetes</taxon>
        <taxon>Kitasatosporales</taxon>
        <taxon>Streptomycetaceae</taxon>
        <taxon>Streptomyces</taxon>
    </lineage>
</organism>
<gene>
    <name evidence="2" type="ORF">GCM10009549_40730</name>
</gene>
<sequence>MSVLMRAPQECASWFWDLEDCAPPGLRSALSTAARMSDVLKKHELLTPDALEWFWMVPEAGGAVAKTRLRLTAPLDDERTARRVEESRPVGFPNAEFSSFLVAGAGMWFDEHGVRRHEDRLVELTVSSEPLGLSADVSVHHDIWGPFDFRGTPHPDVQRQNAPRLAAALKELDELLGVAAEPGGADVLRKGGRTRRRGAGGDRRTRSRPDRSAMTNEGTKGGTPAWLRSSRHRKCATG</sequence>
<keyword evidence="3" id="KW-1185">Reference proteome</keyword>
<proteinExistence type="predicted"/>
<feature type="compositionally biased region" description="Basic residues" evidence="1">
    <location>
        <begin position="229"/>
        <end position="238"/>
    </location>
</feature>